<evidence type="ECO:0000256" key="9">
    <source>
        <dbReference type="ARBA" id="ARBA00023235"/>
    </source>
</evidence>
<feature type="domain" description="PPIase FKBP-type" evidence="13">
    <location>
        <begin position="92"/>
        <end position="185"/>
    </location>
</feature>
<evidence type="ECO:0000256" key="3">
    <source>
        <dbReference type="ARBA" id="ARBA00022729"/>
    </source>
</evidence>
<dbReference type="GO" id="GO:0003755">
    <property type="term" value="F:peptidyl-prolyl cis-trans isomerase activity"/>
    <property type="evidence" value="ECO:0007669"/>
    <property type="project" value="UniProtKB-KW"/>
</dbReference>
<evidence type="ECO:0000256" key="12">
    <source>
        <dbReference type="SAM" id="SignalP"/>
    </source>
</evidence>
<evidence type="ECO:0000256" key="4">
    <source>
        <dbReference type="ARBA" id="ARBA00022737"/>
    </source>
</evidence>
<keyword evidence="4" id="KW-0677">Repeat</keyword>
<accession>A0ABD2KRU4</accession>
<dbReference type="InterPro" id="IPR011992">
    <property type="entry name" value="EF-hand-dom_pair"/>
</dbReference>
<evidence type="ECO:0000256" key="5">
    <source>
        <dbReference type="ARBA" id="ARBA00022824"/>
    </source>
</evidence>
<keyword evidence="5" id="KW-0256">Endoplasmic reticulum</keyword>
<dbReference type="Gene3D" id="3.10.50.40">
    <property type="match status" value="1"/>
</dbReference>
<dbReference type="PANTHER" id="PTHR46222">
    <property type="entry name" value="PEPTIDYL-PROLYL CIS-TRANS ISOMERASE FKBP7/14"/>
    <property type="match status" value="1"/>
</dbReference>
<keyword evidence="9 10" id="KW-0413">Isomerase</keyword>
<dbReference type="Proteomes" id="UP001620626">
    <property type="component" value="Unassembled WGS sequence"/>
</dbReference>
<dbReference type="PROSITE" id="PS50222">
    <property type="entry name" value="EF_HAND_2"/>
    <property type="match status" value="1"/>
</dbReference>
<keyword evidence="16" id="KW-1185">Reference proteome</keyword>
<dbReference type="PROSITE" id="PS50059">
    <property type="entry name" value="FKBP_PPIASE"/>
    <property type="match status" value="1"/>
</dbReference>
<protein>
    <recommendedName>
        <fullName evidence="2 10">peptidylprolyl isomerase</fullName>
        <ecNumber evidence="2 10">5.2.1.8</ecNumber>
    </recommendedName>
</protein>
<dbReference type="PROSITE" id="PS00018">
    <property type="entry name" value="EF_HAND_1"/>
    <property type="match status" value="3"/>
</dbReference>
<evidence type="ECO:0000313" key="16">
    <source>
        <dbReference type="Proteomes" id="UP001620626"/>
    </source>
</evidence>
<evidence type="ECO:0000313" key="15">
    <source>
        <dbReference type="EMBL" id="KAL3105618.1"/>
    </source>
</evidence>
<keyword evidence="6" id="KW-0106">Calcium</keyword>
<evidence type="ECO:0000256" key="2">
    <source>
        <dbReference type="ARBA" id="ARBA00013194"/>
    </source>
</evidence>
<feature type="domain" description="EF-hand" evidence="14">
    <location>
        <begin position="230"/>
        <end position="265"/>
    </location>
</feature>
<proteinExistence type="predicted"/>
<dbReference type="InterPro" id="IPR046357">
    <property type="entry name" value="PPIase_dom_sf"/>
</dbReference>
<keyword evidence="8" id="KW-0325">Glycoprotein</keyword>
<feature type="chain" id="PRO_5044768349" description="peptidylprolyl isomerase" evidence="12">
    <location>
        <begin position="20"/>
        <end position="346"/>
    </location>
</feature>
<dbReference type="InterPro" id="IPR018247">
    <property type="entry name" value="EF_Hand_1_Ca_BS"/>
</dbReference>
<feature type="region of interest" description="Disordered" evidence="11">
    <location>
        <begin position="270"/>
        <end position="299"/>
    </location>
</feature>
<dbReference type="Gene3D" id="1.10.238.10">
    <property type="entry name" value="EF-hand"/>
    <property type="match status" value="1"/>
</dbReference>
<dbReference type="AlphaFoldDB" id="A0ABD2KRU4"/>
<feature type="signal peptide" evidence="12">
    <location>
        <begin position="1"/>
        <end position="19"/>
    </location>
</feature>
<evidence type="ECO:0000256" key="8">
    <source>
        <dbReference type="ARBA" id="ARBA00023180"/>
    </source>
</evidence>
<keyword evidence="3 12" id="KW-0732">Signal</keyword>
<dbReference type="SUPFAM" id="SSF54534">
    <property type="entry name" value="FKBP-like"/>
    <property type="match status" value="1"/>
</dbReference>
<dbReference type="InterPro" id="IPR001179">
    <property type="entry name" value="PPIase_FKBP_dom"/>
</dbReference>
<dbReference type="InterPro" id="IPR002048">
    <property type="entry name" value="EF_hand_dom"/>
</dbReference>
<evidence type="ECO:0000256" key="10">
    <source>
        <dbReference type="PROSITE-ProRule" id="PRU00277"/>
    </source>
</evidence>
<evidence type="ECO:0000256" key="1">
    <source>
        <dbReference type="ARBA" id="ARBA00000971"/>
    </source>
</evidence>
<reference evidence="15 16" key="1">
    <citation type="submission" date="2024-10" db="EMBL/GenBank/DDBJ databases">
        <authorList>
            <person name="Kim D."/>
        </authorList>
    </citation>
    <scope>NUCLEOTIDE SEQUENCE [LARGE SCALE GENOMIC DNA]</scope>
    <source>
        <strain evidence="15">BH-2024</strain>
    </source>
</reference>
<sequence length="346" mass="39812">MLFRYLALFYLTFKAFALANSDPILPLGDGDEMTNRRRPEDAIPVIEVRGEGKPMSAAQIRELEEAANGGPLDIKVKKTWVPVECARKARRMDFVTFHYKGFLETGKKFDQTYGRMPKDEGIRIQLGVGMVMPGLDKAMKGMCAGELRQIEVPYRLSRKAKSKVWKNIPNDEHWLRFEVEMVRVEPWRAERQFEWMDTDNDGRLTTAELAKFGDKMRREFGKRWPNEDIETGHVVRYYVKYFDVNGDGVVQLDEFLRVFRRDLAAMTSSRKKSTDAGLNASRTDRNHSGTDQNTSGTLGRVRDPGLAWVLDFDNDGIVTAEELDSADRMIRKMPKVLPKFDKKDEL</sequence>
<dbReference type="Pfam" id="PF13499">
    <property type="entry name" value="EF-hand_7"/>
    <property type="match status" value="1"/>
</dbReference>
<dbReference type="PANTHER" id="PTHR46222:SF3">
    <property type="entry name" value="PEPTIDYLPROLYL ISOMERASE"/>
    <property type="match status" value="1"/>
</dbReference>
<dbReference type="InterPro" id="IPR052273">
    <property type="entry name" value="PPIase_FKBP"/>
</dbReference>
<name>A0ABD2KRU4_9BILA</name>
<evidence type="ECO:0000259" key="14">
    <source>
        <dbReference type="PROSITE" id="PS50222"/>
    </source>
</evidence>
<keyword evidence="7 10" id="KW-0697">Rotamase</keyword>
<gene>
    <name evidence="15" type="ORF">niasHT_021721</name>
</gene>
<evidence type="ECO:0000259" key="13">
    <source>
        <dbReference type="PROSITE" id="PS50059"/>
    </source>
</evidence>
<dbReference type="SUPFAM" id="SSF47473">
    <property type="entry name" value="EF-hand"/>
    <property type="match status" value="1"/>
</dbReference>
<dbReference type="GO" id="GO:0005783">
    <property type="term" value="C:endoplasmic reticulum"/>
    <property type="evidence" value="ECO:0007669"/>
    <property type="project" value="UniProtKB-ARBA"/>
</dbReference>
<dbReference type="EC" id="5.2.1.8" evidence="2 10"/>
<dbReference type="EMBL" id="JBICBT010000681">
    <property type="protein sequence ID" value="KAL3105618.1"/>
    <property type="molecule type" value="Genomic_DNA"/>
</dbReference>
<comment type="caution">
    <text evidence="15">The sequence shown here is derived from an EMBL/GenBank/DDBJ whole genome shotgun (WGS) entry which is preliminary data.</text>
</comment>
<evidence type="ECO:0000256" key="11">
    <source>
        <dbReference type="SAM" id="MobiDB-lite"/>
    </source>
</evidence>
<comment type="catalytic activity">
    <reaction evidence="1 10">
        <text>[protein]-peptidylproline (omega=180) = [protein]-peptidylproline (omega=0)</text>
        <dbReference type="Rhea" id="RHEA:16237"/>
        <dbReference type="Rhea" id="RHEA-COMP:10747"/>
        <dbReference type="Rhea" id="RHEA-COMP:10748"/>
        <dbReference type="ChEBI" id="CHEBI:83833"/>
        <dbReference type="ChEBI" id="CHEBI:83834"/>
        <dbReference type="EC" id="5.2.1.8"/>
    </reaction>
</comment>
<organism evidence="15 16">
    <name type="scientific">Heterodera trifolii</name>
    <dbReference type="NCBI Taxonomy" id="157864"/>
    <lineage>
        <taxon>Eukaryota</taxon>
        <taxon>Metazoa</taxon>
        <taxon>Ecdysozoa</taxon>
        <taxon>Nematoda</taxon>
        <taxon>Chromadorea</taxon>
        <taxon>Rhabditida</taxon>
        <taxon>Tylenchina</taxon>
        <taxon>Tylenchomorpha</taxon>
        <taxon>Tylenchoidea</taxon>
        <taxon>Heteroderidae</taxon>
        <taxon>Heteroderinae</taxon>
        <taxon>Heterodera</taxon>
    </lineage>
</organism>
<dbReference type="Pfam" id="PF00254">
    <property type="entry name" value="FKBP_C"/>
    <property type="match status" value="1"/>
</dbReference>
<evidence type="ECO:0000256" key="7">
    <source>
        <dbReference type="ARBA" id="ARBA00023110"/>
    </source>
</evidence>
<evidence type="ECO:0000256" key="6">
    <source>
        <dbReference type="ARBA" id="ARBA00022837"/>
    </source>
</evidence>